<protein>
    <submittedName>
        <fullName evidence="1">Uncharacterized protein</fullName>
    </submittedName>
</protein>
<dbReference type="EMBL" id="CWOW01000006">
    <property type="protein sequence ID" value="CSA39182.1"/>
    <property type="molecule type" value="Genomic_DNA"/>
</dbReference>
<organism evidence="1 2">
    <name type="scientific">Vibrio cholerae</name>
    <dbReference type="NCBI Taxonomy" id="666"/>
    <lineage>
        <taxon>Bacteria</taxon>
        <taxon>Pseudomonadati</taxon>
        <taxon>Pseudomonadota</taxon>
        <taxon>Gammaproteobacteria</taxon>
        <taxon>Vibrionales</taxon>
        <taxon>Vibrionaceae</taxon>
        <taxon>Vibrio</taxon>
    </lineage>
</organism>
<sequence>MVAVLMRSAGIRLAVMSAAGSSVPPKSSFRVSITLRVISAGSCCFRYARRS</sequence>
<dbReference type="AlphaFoldDB" id="A0A655Q1X2"/>
<accession>A0A655Q1X2</accession>
<gene>
    <name evidence="1" type="ORF">ERS013165_01469</name>
</gene>
<reference evidence="1 2" key="1">
    <citation type="submission" date="2015-07" db="EMBL/GenBank/DDBJ databases">
        <authorList>
            <consortium name="Pathogen Informatics"/>
        </authorList>
    </citation>
    <scope>NUCLEOTIDE SEQUENCE [LARGE SCALE GENOMIC DNA]</scope>
    <source>
        <strain evidence="1 2">A51</strain>
    </source>
</reference>
<evidence type="ECO:0000313" key="2">
    <source>
        <dbReference type="Proteomes" id="UP000044806"/>
    </source>
</evidence>
<evidence type="ECO:0000313" key="1">
    <source>
        <dbReference type="EMBL" id="CSA39182.1"/>
    </source>
</evidence>
<proteinExistence type="predicted"/>
<dbReference type="Proteomes" id="UP000044806">
    <property type="component" value="Unassembled WGS sequence"/>
</dbReference>
<name>A0A655Q1X2_VIBCL</name>